<organism evidence="2 3">
    <name type="scientific">Eumeta variegata</name>
    <name type="common">Bagworm moth</name>
    <name type="synonym">Eumeta japonica</name>
    <dbReference type="NCBI Taxonomy" id="151549"/>
    <lineage>
        <taxon>Eukaryota</taxon>
        <taxon>Metazoa</taxon>
        <taxon>Ecdysozoa</taxon>
        <taxon>Arthropoda</taxon>
        <taxon>Hexapoda</taxon>
        <taxon>Insecta</taxon>
        <taxon>Pterygota</taxon>
        <taxon>Neoptera</taxon>
        <taxon>Endopterygota</taxon>
        <taxon>Lepidoptera</taxon>
        <taxon>Glossata</taxon>
        <taxon>Ditrysia</taxon>
        <taxon>Tineoidea</taxon>
        <taxon>Psychidae</taxon>
        <taxon>Oiketicinae</taxon>
        <taxon>Eumeta</taxon>
    </lineage>
</organism>
<keyword evidence="3" id="KW-1185">Reference proteome</keyword>
<dbReference type="AlphaFoldDB" id="A0A4C1VNT4"/>
<accession>A0A4C1VNT4</accession>
<dbReference type="EMBL" id="BGZK01000387">
    <property type="protein sequence ID" value="GBP40786.1"/>
    <property type="molecule type" value="Genomic_DNA"/>
</dbReference>
<proteinExistence type="predicted"/>
<dbReference type="Proteomes" id="UP000299102">
    <property type="component" value="Unassembled WGS sequence"/>
</dbReference>
<name>A0A4C1VNT4_EUMVA</name>
<feature type="region of interest" description="Disordered" evidence="1">
    <location>
        <begin position="1"/>
        <end position="20"/>
    </location>
</feature>
<evidence type="ECO:0000256" key="1">
    <source>
        <dbReference type="SAM" id="MobiDB-lite"/>
    </source>
</evidence>
<feature type="compositionally biased region" description="Basic and acidic residues" evidence="1">
    <location>
        <begin position="1"/>
        <end position="17"/>
    </location>
</feature>
<reference evidence="2 3" key="1">
    <citation type="journal article" date="2019" name="Commun. Biol.">
        <title>The bagworm genome reveals a unique fibroin gene that provides high tensile strength.</title>
        <authorList>
            <person name="Kono N."/>
            <person name="Nakamura H."/>
            <person name="Ohtoshi R."/>
            <person name="Tomita M."/>
            <person name="Numata K."/>
            <person name="Arakawa K."/>
        </authorList>
    </citation>
    <scope>NUCLEOTIDE SEQUENCE [LARGE SCALE GENOMIC DNA]</scope>
</reference>
<gene>
    <name evidence="2" type="ORF">EVAR_26451_1</name>
</gene>
<protein>
    <submittedName>
        <fullName evidence="2">Uncharacterized protein</fullName>
    </submittedName>
</protein>
<sequence length="91" mass="9842">MELKSRSLTSKEPHVAREPQVTDPCIDRAQQLCPIDASEIGLESPVVRPPLRTVVLQRSINAVCGSVVFALICVCCVCKCASSHSECSESE</sequence>
<comment type="caution">
    <text evidence="2">The sequence shown here is derived from an EMBL/GenBank/DDBJ whole genome shotgun (WGS) entry which is preliminary data.</text>
</comment>
<evidence type="ECO:0000313" key="3">
    <source>
        <dbReference type="Proteomes" id="UP000299102"/>
    </source>
</evidence>
<evidence type="ECO:0000313" key="2">
    <source>
        <dbReference type="EMBL" id="GBP40786.1"/>
    </source>
</evidence>